<reference evidence="7" key="1">
    <citation type="submission" date="2016-10" db="EMBL/GenBank/DDBJ databases">
        <authorList>
            <person name="de Groot N.N."/>
        </authorList>
    </citation>
    <scope>NUCLEOTIDE SEQUENCE</scope>
</reference>
<evidence type="ECO:0000256" key="4">
    <source>
        <dbReference type="ARBA" id="ARBA00022984"/>
    </source>
</evidence>
<dbReference type="Pfam" id="PF01471">
    <property type="entry name" value="PG_binding_1"/>
    <property type="match status" value="1"/>
</dbReference>
<dbReference type="PANTHER" id="PTHR41533">
    <property type="entry name" value="L,D-TRANSPEPTIDASE HI_1667-RELATED"/>
    <property type="match status" value="1"/>
</dbReference>
<evidence type="ECO:0000256" key="5">
    <source>
        <dbReference type="ARBA" id="ARBA00023316"/>
    </source>
</evidence>
<dbReference type="InterPro" id="IPR036366">
    <property type="entry name" value="PGBDSf"/>
</dbReference>
<evidence type="ECO:0000256" key="2">
    <source>
        <dbReference type="ARBA" id="ARBA00022679"/>
    </source>
</evidence>
<evidence type="ECO:0000256" key="1">
    <source>
        <dbReference type="ARBA" id="ARBA00004752"/>
    </source>
</evidence>
<protein>
    <recommendedName>
        <fullName evidence="6">L,D-TPase catalytic domain-containing protein</fullName>
    </recommendedName>
</protein>
<feature type="domain" description="L,D-TPase catalytic" evidence="6">
    <location>
        <begin position="378"/>
        <end position="561"/>
    </location>
</feature>
<dbReference type="Pfam" id="PF03734">
    <property type="entry name" value="YkuD"/>
    <property type="match status" value="1"/>
</dbReference>
<sequence>MKINRLLTATIFFSIILYAQQIESDNPFDSLTIEKKSKIDNNSSTVEQKLNDKNNSTITLQKLNNENNSTIALEKLKSELKKRLTNKNLIFKDVKHKKFIKRFYRQNDYTPLWLTVDGFNKKYISLFSEIESDITLDSNSKIYKEHHYLTKYIKEKKEDRLHIELKLTDLYLDFLEHTLYGDINWKKFSRKLKAMRKRGVAARWIRYRPQYSLSKLLLQPNIGETMEEITPKRFGYTGLLKALIKLKTIKEDGGWETLPSFKKLKLGDSGLNVLKLRERLTASKDLSICQTPSEKLFESESTKVEEVDSDVKIQPQAQFDICLENAVKKFQKRHGLVVDGVVGKGTRKVLNRSVESKIETVLLNLNRIKWLPRNKNKRYLIANIPEYMLHYIEDGIEKKKLRVIVGNRKHHTPIFRENISYIVLNPYWKVSEGIVKREIIPAMIKNPNYLRREGFEIHTTWSERSPKINPYNLYWPEYGYGYEFGRVKFPYRIMQPPGPKNALGKIKFKFPNKFDVYLHDTPSRGLFKRTHRAFSHGCLRLDKPHSLLETFASFNKNIDMKKSNTILKGKRKVQLNIKNKVPIYLVYLTAGYNIKSGELEFRNDIYGYDKMQKSSK</sequence>
<accession>A0A1W1CF11</accession>
<dbReference type="GO" id="GO:0016740">
    <property type="term" value="F:transferase activity"/>
    <property type="evidence" value="ECO:0007669"/>
    <property type="project" value="UniProtKB-KW"/>
</dbReference>
<dbReference type="PANTHER" id="PTHR41533:SF2">
    <property type="entry name" value="BLR7131 PROTEIN"/>
    <property type="match status" value="1"/>
</dbReference>
<dbReference type="InterPro" id="IPR045380">
    <property type="entry name" value="LD_TPept_scaffold_dom"/>
</dbReference>
<dbReference type="InterPro" id="IPR038063">
    <property type="entry name" value="Transpep_catalytic_dom"/>
</dbReference>
<dbReference type="CDD" id="cd16913">
    <property type="entry name" value="YkuD_like"/>
    <property type="match status" value="1"/>
</dbReference>
<comment type="pathway">
    <text evidence="1">Cell wall biogenesis; peptidoglycan biosynthesis.</text>
</comment>
<dbReference type="InterPro" id="IPR052905">
    <property type="entry name" value="LD-transpeptidase_YkuD-like"/>
</dbReference>
<organism evidence="7">
    <name type="scientific">hydrothermal vent metagenome</name>
    <dbReference type="NCBI Taxonomy" id="652676"/>
    <lineage>
        <taxon>unclassified sequences</taxon>
        <taxon>metagenomes</taxon>
        <taxon>ecological metagenomes</taxon>
    </lineage>
</organism>
<dbReference type="GO" id="GO:0009252">
    <property type="term" value="P:peptidoglycan biosynthetic process"/>
    <property type="evidence" value="ECO:0007669"/>
    <property type="project" value="UniProtKB-UniPathway"/>
</dbReference>
<dbReference type="SUPFAM" id="SSF47090">
    <property type="entry name" value="PGBD-like"/>
    <property type="match status" value="1"/>
</dbReference>
<dbReference type="PROSITE" id="PS52029">
    <property type="entry name" value="LD_TPASE"/>
    <property type="match status" value="1"/>
</dbReference>
<dbReference type="Gene3D" id="1.10.101.10">
    <property type="entry name" value="PGBD-like superfamily/PGBD"/>
    <property type="match status" value="1"/>
</dbReference>
<dbReference type="UniPathway" id="UPA00219"/>
<keyword evidence="4" id="KW-0573">Peptidoglycan synthesis</keyword>
<name>A0A1W1CF11_9ZZZZ</name>
<dbReference type="InterPro" id="IPR005490">
    <property type="entry name" value="LD_TPept_cat_dom"/>
</dbReference>
<evidence type="ECO:0000313" key="7">
    <source>
        <dbReference type="EMBL" id="SFV64292.1"/>
    </source>
</evidence>
<keyword evidence="3" id="KW-0133">Cell shape</keyword>
<dbReference type="InterPro" id="IPR002477">
    <property type="entry name" value="Peptidoglycan-bd-like"/>
</dbReference>
<dbReference type="GO" id="GO:0008360">
    <property type="term" value="P:regulation of cell shape"/>
    <property type="evidence" value="ECO:0007669"/>
    <property type="project" value="UniProtKB-KW"/>
</dbReference>
<dbReference type="Pfam" id="PF20142">
    <property type="entry name" value="Scaffold"/>
    <property type="match status" value="1"/>
</dbReference>
<keyword evidence="5" id="KW-0961">Cell wall biogenesis/degradation</keyword>
<dbReference type="GO" id="GO:0071555">
    <property type="term" value="P:cell wall organization"/>
    <property type="evidence" value="ECO:0007669"/>
    <property type="project" value="UniProtKB-KW"/>
</dbReference>
<keyword evidence="2" id="KW-0808">Transferase</keyword>
<dbReference type="SUPFAM" id="SSF141523">
    <property type="entry name" value="L,D-transpeptidase catalytic domain-like"/>
    <property type="match status" value="1"/>
</dbReference>
<dbReference type="InterPro" id="IPR036365">
    <property type="entry name" value="PGBD-like_sf"/>
</dbReference>
<dbReference type="AlphaFoldDB" id="A0A1W1CF11"/>
<proteinExistence type="predicted"/>
<dbReference type="Gene3D" id="2.40.440.10">
    <property type="entry name" value="L,D-transpeptidase catalytic domain-like"/>
    <property type="match status" value="1"/>
</dbReference>
<evidence type="ECO:0000256" key="3">
    <source>
        <dbReference type="ARBA" id="ARBA00022960"/>
    </source>
</evidence>
<dbReference type="EMBL" id="FPHM01000084">
    <property type="protein sequence ID" value="SFV64292.1"/>
    <property type="molecule type" value="Genomic_DNA"/>
</dbReference>
<evidence type="ECO:0000259" key="6">
    <source>
        <dbReference type="PROSITE" id="PS52029"/>
    </source>
</evidence>
<gene>
    <name evidence="7" type="ORF">MNB_SV-13-2100</name>
</gene>